<dbReference type="OrthoDB" id="10063692at2759"/>
<dbReference type="CDD" id="cd02055">
    <property type="entry name" value="serpinA10_PZI"/>
    <property type="match status" value="1"/>
</dbReference>
<dbReference type="OMA" id="MGTHKLE"/>
<dbReference type="FunFam" id="2.30.39.10:FF:000035">
    <property type="entry name" value="Serine protease inhibitor (serpin) 16"/>
    <property type="match status" value="1"/>
</dbReference>
<dbReference type="InterPro" id="IPR033835">
    <property type="entry name" value="PZI_serpin_dom"/>
</dbReference>
<dbReference type="GO" id="GO:0004867">
    <property type="term" value="F:serine-type endopeptidase inhibitor activity"/>
    <property type="evidence" value="ECO:0007669"/>
    <property type="project" value="UniProtKB-KW"/>
</dbReference>
<feature type="domain" description="Serpin" evidence="5">
    <location>
        <begin position="60"/>
        <end position="417"/>
    </location>
</feature>
<evidence type="ECO:0000313" key="7">
    <source>
        <dbReference type="Proteomes" id="UP000264820"/>
    </source>
</evidence>
<accession>A0A3Q2YRM9</accession>
<keyword evidence="2" id="KW-0722">Serine protease inhibitor</keyword>
<keyword evidence="7" id="KW-1185">Reference proteome</keyword>
<evidence type="ECO:0000313" key="6">
    <source>
        <dbReference type="Ensembl" id="ENSHCOP00000016147.1"/>
    </source>
</evidence>
<dbReference type="FunFam" id="3.30.497.10:FF:000001">
    <property type="entry name" value="Serine protease inhibitor"/>
    <property type="match status" value="1"/>
</dbReference>
<dbReference type="InterPro" id="IPR042178">
    <property type="entry name" value="Serpin_sf_1"/>
</dbReference>
<dbReference type="STRING" id="109280.ENSHCOP00000016147"/>
<name>A0A3Q2YRM9_HIPCM</name>
<comment type="similarity">
    <text evidence="3">Belongs to the serpin family.</text>
</comment>
<evidence type="ECO:0000256" key="1">
    <source>
        <dbReference type="ARBA" id="ARBA00022690"/>
    </source>
</evidence>
<sequence>MLLRMDGCARQHSQTQIMATNKMKMGLVFVLMFLVTPAQQAPLPYSSILNLSFKNMDFAMDLYRKISTYHDKNIIFSPLSISTSFAALSMASDGSTYEEILKGLKLENLEQADHPDLIPKLFQMLNGNISQNGTTKLDQGMSLFVDQKFRMEKTFEEQMKSYFLADIKSVDFEDTNASVSLINEYIKHKTRGKVTKMLSAIDPITELMMINTFYFQGGWKMPFNPNYTYNAPFYVDNYNIPQVPMMIKEDKFETMEDTRLGARVLKLPYLEGVAMLILLPNKGVDYSTIDDEITAKRMLGWIKKLQKTKLEINIPKFKMEESYALHEILPDMGFTNLFSGSANLTKLSKDQGLKVSEVLHKAVVDVDEVGTTAAAATTIGIIPYSLPRTFIVNRPFFFFIYHEETKSLLFMGRVIDPTKN</sequence>
<dbReference type="GO" id="GO:0007596">
    <property type="term" value="P:blood coagulation"/>
    <property type="evidence" value="ECO:0007669"/>
    <property type="project" value="InterPro"/>
</dbReference>
<dbReference type="InterPro" id="IPR000215">
    <property type="entry name" value="Serpin_fam"/>
</dbReference>
<dbReference type="GeneTree" id="ENSGT00940000159462"/>
<organism evidence="6 7">
    <name type="scientific">Hippocampus comes</name>
    <name type="common">Tiger tail seahorse</name>
    <dbReference type="NCBI Taxonomy" id="109280"/>
    <lineage>
        <taxon>Eukaryota</taxon>
        <taxon>Metazoa</taxon>
        <taxon>Chordata</taxon>
        <taxon>Craniata</taxon>
        <taxon>Vertebrata</taxon>
        <taxon>Euteleostomi</taxon>
        <taxon>Actinopterygii</taxon>
        <taxon>Neopterygii</taxon>
        <taxon>Teleostei</taxon>
        <taxon>Neoteleostei</taxon>
        <taxon>Acanthomorphata</taxon>
        <taxon>Syngnathiaria</taxon>
        <taxon>Syngnathiformes</taxon>
        <taxon>Syngnathoidei</taxon>
        <taxon>Syngnathidae</taxon>
        <taxon>Hippocampus</taxon>
    </lineage>
</organism>
<evidence type="ECO:0000256" key="2">
    <source>
        <dbReference type="ARBA" id="ARBA00022900"/>
    </source>
</evidence>
<feature type="signal peptide" evidence="4">
    <location>
        <begin position="1"/>
        <end position="40"/>
    </location>
</feature>
<dbReference type="SUPFAM" id="SSF56574">
    <property type="entry name" value="Serpins"/>
    <property type="match status" value="1"/>
</dbReference>
<dbReference type="PROSITE" id="PS00284">
    <property type="entry name" value="SERPIN"/>
    <property type="match status" value="1"/>
</dbReference>
<dbReference type="AlphaFoldDB" id="A0A3Q2YRM9"/>
<dbReference type="GO" id="GO:0030195">
    <property type="term" value="P:negative regulation of blood coagulation"/>
    <property type="evidence" value="ECO:0007669"/>
    <property type="project" value="UniProtKB-ARBA"/>
</dbReference>
<dbReference type="SMART" id="SM00093">
    <property type="entry name" value="SERPIN"/>
    <property type="match status" value="1"/>
</dbReference>
<protein>
    <submittedName>
        <fullName evidence="6">Serpin family A member 10</fullName>
    </submittedName>
</protein>
<keyword evidence="1" id="KW-0646">Protease inhibitor</keyword>
<keyword evidence="4" id="KW-0732">Signal</keyword>
<dbReference type="InterPro" id="IPR036186">
    <property type="entry name" value="Serpin_sf"/>
</dbReference>
<dbReference type="Proteomes" id="UP000264820">
    <property type="component" value="Unplaced"/>
</dbReference>
<dbReference type="Gene3D" id="2.30.39.10">
    <property type="entry name" value="Alpha-1-antitrypsin, domain 1"/>
    <property type="match status" value="1"/>
</dbReference>
<evidence type="ECO:0000256" key="3">
    <source>
        <dbReference type="RuleBase" id="RU000411"/>
    </source>
</evidence>
<dbReference type="PANTHER" id="PTHR11461:SF191">
    <property type="entry name" value="PROTEIN Z-DEPENDENT PROTEASE INHIBITOR"/>
    <property type="match status" value="1"/>
</dbReference>
<dbReference type="Gene3D" id="3.30.497.10">
    <property type="entry name" value="Antithrombin, subunit I, domain 2"/>
    <property type="match status" value="1"/>
</dbReference>
<dbReference type="GeneID" id="109515982"/>
<reference evidence="6" key="1">
    <citation type="submission" date="2025-08" db="UniProtKB">
        <authorList>
            <consortium name="Ensembl"/>
        </authorList>
    </citation>
    <scope>IDENTIFICATION</scope>
</reference>
<dbReference type="RefSeq" id="XP_019725686.1">
    <property type="nucleotide sequence ID" value="XM_019870127.1"/>
</dbReference>
<evidence type="ECO:0000256" key="4">
    <source>
        <dbReference type="SAM" id="SignalP"/>
    </source>
</evidence>
<dbReference type="PANTHER" id="PTHR11461">
    <property type="entry name" value="SERINE PROTEASE INHIBITOR, SERPIN"/>
    <property type="match status" value="1"/>
</dbReference>
<proteinExistence type="inferred from homology"/>
<dbReference type="KEGG" id="hcq:109515982"/>
<dbReference type="InterPro" id="IPR042185">
    <property type="entry name" value="Serpin_sf_2"/>
</dbReference>
<evidence type="ECO:0000259" key="5">
    <source>
        <dbReference type="SMART" id="SM00093"/>
    </source>
</evidence>
<dbReference type="InterPro" id="IPR023795">
    <property type="entry name" value="Serpin_CS"/>
</dbReference>
<dbReference type="InterPro" id="IPR023796">
    <property type="entry name" value="Serpin_dom"/>
</dbReference>
<dbReference type="GO" id="GO:0045861">
    <property type="term" value="P:negative regulation of proteolysis"/>
    <property type="evidence" value="ECO:0007669"/>
    <property type="project" value="UniProtKB-ARBA"/>
</dbReference>
<dbReference type="GO" id="GO:0005615">
    <property type="term" value="C:extracellular space"/>
    <property type="evidence" value="ECO:0007669"/>
    <property type="project" value="InterPro"/>
</dbReference>
<dbReference type="Pfam" id="PF00079">
    <property type="entry name" value="Serpin"/>
    <property type="match status" value="1"/>
</dbReference>
<feature type="chain" id="PRO_5018761781" evidence="4">
    <location>
        <begin position="41"/>
        <end position="420"/>
    </location>
</feature>
<reference evidence="6" key="2">
    <citation type="submission" date="2025-09" db="UniProtKB">
        <authorList>
            <consortium name="Ensembl"/>
        </authorList>
    </citation>
    <scope>IDENTIFICATION</scope>
</reference>
<dbReference type="Ensembl" id="ENSHCOT00000024248.1">
    <property type="protein sequence ID" value="ENSHCOP00000016147.1"/>
    <property type="gene ID" value="ENSHCOG00000019858.1"/>
</dbReference>